<evidence type="ECO:0000313" key="3">
    <source>
        <dbReference type="Proteomes" id="UP000661649"/>
    </source>
</evidence>
<keyword evidence="1" id="KW-1133">Transmembrane helix</keyword>
<sequence>MTKTRNIIFAIILLVLIGAGFLFYHANQAKQSDTFIPLSEYNERFSKEGHGN</sequence>
<reference evidence="2 3" key="1">
    <citation type="submission" date="2020-08" db="EMBL/GenBank/DDBJ databases">
        <title>Genome public.</title>
        <authorList>
            <person name="Liu C."/>
            <person name="Sun Q."/>
        </authorList>
    </citation>
    <scope>NUCLEOTIDE SEQUENCE [LARGE SCALE GENOMIC DNA]</scope>
    <source>
        <strain evidence="2 3">3_YM_SP_D4_24.mj</strain>
    </source>
</reference>
<accession>A0ABR7PES0</accession>
<dbReference type="RefSeq" id="WP_187558897.1">
    <property type="nucleotide sequence ID" value="NZ_JACRTP010000004.1"/>
</dbReference>
<organism evidence="2 3">
    <name type="scientific">Blautia stercoris</name>
    <dbReference type="NCBI Taxonomy" id="871664"/>
    <lineage>
        <taxon>Bacteria</taxon>
        <taxon>Bacillati</taxon>
        <taxon>Bacillota</taxon>
        <taxon>Clostridia</taxon>
        <taxon>Lachnospirales</taxon>
        <taxon>Lachnospiraceae</taxon>
        <taxon>Blautia</taxon>
    </lineage>
</organism>
<protein>
    <recommendedName>
        <fullName evidence="4">Membrane-spanning protein</fullName>
    </recommendedName>
</protein>
<dbReference type="Proteomes" id="UP000661649">
    <property type="component" value="Unassembled WGS sequence"/>
</dbReference>
<comment type="caution">
    <text evidence="2">The sequence shown here is derived from an EMBL/GenBank/DDBJ whole genome shotgun (WGS) entry which is preliminary data.</text>
</comment>
<evidence type="ECO:0000313" key="2">
    <source>
        <dbReference type="EMBL" id="MBC8629280.1"/>
    </source>
</evidence>
<keyword evidence="1" id="KW-0472">Membrane</keyword>
<evidence type="ECO:0000256" key="1">
    <source>
        <dbReference type="SAM" id="Phobius"/>
    </source>
</evidence>
<keyword evidence="3" id="KW-1185">Reference proteome</keyword>
<feature type="transmembrane region" description="Helical" evidence="1">
    <location>
        <begin position="7"/>
        <end position="26"/>
    </location>
</feature>
<gene>
    <name evidence="2" type="ORF">H8712_11755</name>
</gene>
<proteinExistence type="predicted"/>
<evidence type="ECO:0008006" key="4">
    <source>
        <dbReference type="Google" id="ProtNLM"/>
    </source>
</evidence>
<keyword evidence="1" id="KW-0812">Transmembrane</keyword>
<name>A0ABR7PES0_9FIRM</name>
<dbReference type="EMBL" id="JACRTP010000004">
    <property type="protein sequence ID" value="MBC8629280.1"/>
    <property type="molecule type" value="Genomic_DNA"/>
</dbReference>